<sequence length="110" mass="12508">IVAGDVNIDVLENSKNHLKLKNILKSHNMMSMVNFPTRICETKKSGIDHIYTNIPRNKTKIEGLITAISDHDAQLFQILDVNAGGHSEENIVYYRRIFNDVNKASFLKIL</sequence>
<evidence type="ECO:0000313" key="1">
    <source>
        <dbReference type="EMBL" id="JAT21887.1"/>
    </source>
</evidence>
<feature type="non-terminal residue" evidence="1">
    <location>
        <position position="110"/>
    </location>
</feature>
<organism evidence="1">
    <name type="scientific">Graphocephala atropunctata</name>
    <dbReference type="NCBI Taxonomy" id="36148"/>
    <lineage>
        <taxon>Eukaryota</taxon>
        <taxon>Metazoa</taxon>
        <taxon>Ecdysozoa</taxon>
        <taxon>Arthropoda</taxon>
        <taxon>Hexapoda</taxon>
        <taxon>Insecta</taxon>
        <taxon>Pterygota</taxon>
        <taxon>Neoptera</taxon>
        <taxon>Paraneoptera</taxon>
        <taxon>Hemiptera</taxon>
        <taxon>Auchenorrhyncha</taxon>
        <taxon>Membracoidea</taxon>
        <taxon>Cicadellidae</taxon>
        <taxon>Cicadellinae</taxon>
        <taxon>Cicadellini</taxon>
        <taxon>Graphocephala</taxon>
    </lineage>
</organism>
<dbReference type="EMBL" id="GEBQ01018090">
    <property type="protein sequence ID" value="JAT21887.1"/>
    <property type="molecule type" value="Transcribed_RNA"/>
</dbReference>
<proteinExistence type="predicted"/>
<gene>
    <name evidence="1" type="ORF">g.3579</name>
</gene>
<name>A0A1B6LDX2_9HEMI</name>
<evidence type="ECO:0008006" key="2">
    <source>
        <dbReference type="Google" id="ProtNLM"/>
    </source>
</evidence>
<accession>A0A1B6LDX2</accession>
<dbReference type="AlphaFoldDB" id="A0A1B6LDX2"/>
<feature type="non-terminal residue" evidence="1">
    <location>
        <position position="1"/>
    </location>
</feature>
<reference evidence="1" key="1">
    <citation type="submission" date="2015-11" db="EMBL/GenBank/DDBJ databases">
        <title>De novo transcriptome assembly of four potential Pierce s Disease insect vectors from Arizona vineyards.</title>
        <authorList>
            <person name="Tassone E.E."/>
        </authorList>
    </citation>
    <scope>NUCLEOTIDE SEQUENCE</scope>
</reference>
<protein>
    <recommendedName>
        <fullName evidence="2">Endonuclease/exonuclease/phosphatase domain-containing protein</fullName>
    </recommendedName>
</protein>